<dbReference type="EMBL" id="CAXAMN010025195">
    <property type="protein sequence ID" value="CAK9093336.1"/>
    <property type="molecule type" value="Genomic_DNA"/>
</dbReference>
<organism evidence="1 2">
    <name type="scientific">Durusdinium trenchii</name>
    <dbReference type="NCBI Taxonomy" id="1381693"/>
    <lineage>
        <taxon>Eukaryota</taxon>
        <taxon>Sar</taxon>
        <taxon>Alveolata</taxon>
        <taxon>Dinophyceae</taxon>
        <taxon>Suessiales</taxon>
        <taxon>Symbiodiniaceae</taxon>
        <taxon>Durusdinium</taxon>
    </lineage>
</organism>
<evidence type="ECO:0000313" key="1">
    <source>
        <dbReference type="EMBL" id="CAK9093336.1"/>
    </source>
</evidence>
<sequence>MAIEGLAVNLPWCSRANAQYMEGDWHFGCLPHVNQSYFCCGDELVELREHGEKVLIYRKRALNEAADQMDSFSRTDLSRGRRCGAMAKALEFLVGSFSEARVLAIGGLEILRFGMQDLSCQVCWAAEEQRSQQIFRVVRRDLEAVLRRLGQLRYDLPSWEPCLPDWWKSLAAPSNVVNVSVRRAGTVDRMRSVRQWMESIAVAMTALAGEFQSLSYILQTESDLPQLSEPLEGRIQEIPFPASLPKPSILITLDHTDSDRTWADLEQLRSAGWAVVTAGLHEASSMWRKFPYAWPGSSVALPGAPSGVNRAQRLCCEGPVEVSQLLQGQIPAGCMSAPVVPPFDRKVLDRPAAPRAVIFICLHSTFCGGHGDRLFGLLSAYLAALLSGRSFFIDMRTPLPLPSLLHPRKRPWPAVSSACVTYRWTSAEDPKSLEDDIQLFMEDDSEVVCIASNLRLFKALLRYDTSSDWAFARSGLLSGLFLDLFSLAPMPSSLVSNFLRQMQGRQLLGIHFRAGNETTWSDPARHALSDLDLALRCAASVESHLKLPGSAWLLASDTLKIRQHPVVEQLHRAGKVVYLEDRPTHIDRSSPEVVSILQSWAVWWVLAFHTEALLSHSNFGWSAAEIGQRSAFHFPSCRPADVSSP</sequence>
<keyword evidence="2" id="KW-1185">Reference proteome</keyword>
<protein>
    <recommendedName>
        <fullName evidence="3">Peptide-O-fucosyltransferase 1</fullName>
    </recommendedName>
</protein>
<evidence type="ECO:0000313" key="2">
    <source>
        <dbReference type="Proteomes" id="UP001642484"/>
    </source>
</evidence>
<name>A0ABP0R1U1_9DINO</name>
<comment type="caution">
    <text evidence="1">The sequence shown here is derived from an EMBL/GenBank/DDBJ whole genome shotgun (WGS) entry which is preliminary data.</text>
</comment>
<accession>A0ABP0R1U1</accession>
<dbReference type="Proteomes" id="UP001642484">
    <property type="component" value="Unassembled WGS sequence"/>
</dbReference>
<evidence type="ECO:0008006" key="3">
    <source>
        <dbReference type="Google" id="ProtNLM"/>
    </source>
</evidence>
<gene>
    <name evidence="1" type="ORF">CCMP2556_LOCUS44616</name>
</gene>
<reference evidence="1 2" key="1">
    <citation type="submission" date="2024-02" db="EMBL/GenBank/DDBJ databases">
        <authorList>
            <person name="Chen Y."/>
            <person name="Shah S."/>
            <person name="Dougan E. K."/>
            <person name="Thang M."/>
            <person name="Chan C."/>
        </authorList>
    </citation>
    <scope>NUCLEOTIDE SEQUENCE [LARGE SCALE GENOMIC DNA]</scope>
</reference>
<proteinExistence type="predicted"/>